<dbReference type="PROSITE" id="PS00122">
    <property type="entry name" value="CARBOXYLESTERASE_B_1"/>
    <property type="match status" value="1"/>
</dbReference>
<dbReference type="EMBL" id="JBJJXI010000181">
    <property type="protein sequence ID" value="KAL3383932.1"/>
    <property type="molecule type" value="Genomic_DNA"/>
</dbReference>
<feature type="transmembrane region" description="Helical" evidence="7">
    <location>
        <begin position="12"/>
        <end position="35"/>
    </location>
</feature>
<dbReference type="InterPro" id="IPR050309">
    <property type="entry name" value="Type-B_Carboxylest/Lipase"/>
</dbReference>
<dbReference type="Proteomes" id="UP001627154">
    <property type="component" value="Unassembled WGS sequence"/>
</dbReference>
<dbReference type="PANTHER" id="PTHR11559">
    <property type="entry name" value="CARBOXYLESTERASE"/>
    <property type="match status" value="1"/>
</dbReference>
<dbReference type="SUPFAM" id="SSF53474">
    <property type="entry name" value="alpha/beta-Hydrolases"/>
    <property type="match status" value="1"/>
</dbReference>
<reference evidence="9 10" key="1">
    <citation type="journal article" date="2024" name="bioRxiv">
        <title>A reference genome for Trichogramma kaykai: A tiny desert-dwelling parasitoid wasp with competing sex-ratio distorters.</title>
        <authorList>
            <person name="Culotta J."/>
            <person name="Lindsey A.R."/>
        </authorList>
    </citation>
    <scope>NUCLEOTIDE SEQUENCE [LARGE SCALE GENOMIC DNA]</scope>
    <source>
        <strain evidence="9 10">KSX58</strain>
    </source>
</reference>
<evidence type="ECO:0000256" key="2">
    <source>
        <dbReference type="ARBA" id="ARBA00022487"/>
    </source>
</evidence>
<sequence length="578" mass="65392">MKTRSTNRRRVAVIVANSSRSIGLVALLCFCYVVVCTESKLTSIVRTKSGPVQGEILETIRKSQEYASFKGIPFAESPEGELRFKPPVEKNRWTDVLLATREGDACMQYDGFNLSMIGSEDCLYLNVYTPHTNFKSINRSDLKAVMVWIYGGAFFWGYSNAELYGPDYLIEKDVVVVTFNYRLGPFGFLNVNHENATGNQGLKDQNMALKWVNKNIGLFGGDPKKVTLFGHSAGAMSVDYHTVSEMSRGLFHRSISMSSFTLAILALASNVEAETQGFALGLKMGIVTKSKDELLRQLVAKPADELLKAARIFSISSIFRPTIERTEPFGNGERFLKNCVLKYYESGDYEKMPHMLGYTSNEFIAMPRLVIFIILNHQLQRYFNISITPETPFFEAIQYMNDILKLPGALFTRFFKITLDYLILGIDSKQRLMSKNNDHPIYYYRSAYSAGLFRRAGEIFNDYDVGHAEDLPFLFHMPTFTNFSLSDTNVTSMIDVYTSLWSDFAKHGNPTPAVDGARVAESNYASRIYWPDSRKSGQHLELKLPPEVKSRPINWRVSIYESLGFGTSTFINDCNNDS</sequence>
<name>A0ABD2VT39_9HYME</name>
<keyword evidence="10" id="KW-1185">Reference proteome</keyword>
<dbReference type="AlphaFoldDB" id="A0ABD2VT39"/>
<evidence type="ECO:0000256" key="5">
    <source>
        <dbReference type="ARBA" id="ARBA00023180"/>
    </source>
</evidence>
<evidence type="ECO:0000313" key="10">
    <source>
        <dbReference type="Proteomes" id="UP001627154"/>
    </source>
</evidence>
<evidence type="ECO:0000259" key="8">
    <source>
        <dbReference type="Pfam" id="PF00135"/>
    </source>
</evidence>
<dbReference type="EC" id="3.1.1.-" evidence="6"/>
<evidence type="ECO:0000256" key="6">
    <source>
        <dbReference type="RuleBase" id="RU361235"/>
    </source>
</evidence>
<evidence type="ECO:0000256" key="7">
    <source>
        <dbReference type="SAM" id="Phobius"/>
    </source>
</evidence>
<dbReference type="Gene3D" id="3.40.50.1820">
    <property type="entry name" value="alpha/beta hydrolase"/>
    <property type="match status" value="1"/>
</dbReference>
<gene>
    <name evidence="9" type="ORF">TKK_020281</name>
</gene>
<keyword evidence="7" id="KW-0472">Membrane</keyword>
<evidence type="ECO:0000256" key="3">
    <source>
        <dbReference type="ARBA" id="ARBA00022801"/>
    </source>
</evidence>
<dbReference type="InterPro" id="IPR002018">
    <property type="entry name" value="CarbesteraseB"/>
</dbReference>
<keyword evidence="5" id="KW-0325">Glycoprotein</keyword>
<dbReference type="GO" id="GO:0052689">
    <property type="term" value="F:carboxylic ester hydrolase activity"/>
    <property type="evidence" value="ECO:0007669"/>
    <property type="project" value="UniProtKB-KW"/>
</dbReference>
<feature type="domain" description="Carboxylesterase type B" evidence="8">
    <location>
        <begin position="43"/>
        <end position="550"/>
    </location>
</feature>
<keyword evidence="2" id="KW-0719">Serine esterase</keyword>
<keyword evidence="7" id="KW-0812">Transmembrane</keyword>
<dbReference type="InterPro" id="IPR019826">
    <property type="entry name" value="Carboxylesterase_B_AS"/>
</dbReference>
<proteinExistence type="inferred from homology"/>
<protein>
    <recommendedName>
        <fullName evidence="6">Carboxylic ester hydrolase</fullName>
        <ecNumber evidence="6">3.1.1.-</ecNumber>
    </recommendedName>
</protein>
<comment type="similarity">
    <text evidence="1 6">Belongs to the type-B carboxylesterase/lipase family.</text>
</comment>
<accession>A0ABD2VT39</accession>
<evidence type="ECO:0000313" key="9">
    <source>
        <dbReference type="EMBL" id="KAL3383932.1"/>
    </source>
</evidence>
<dbReference type="Pfam" id="PF00135">
    <property type="entry name" value="COesterase"/>
    <property type="match status" value="1"/>
</dbReference>
<evidence type="ECO:0000256" key="1">
    <source>
        <dbReference type="ARBA" id="ARBA00005964"/>
    </source>
</evidence>
<keyword evidence="4" id="KW-1015">Disulfide bond</keyword>
<dbReference type="InterPro" id="IPR019819">
    <property type="entry name" value="Carboxylesterase_B_CS"/>
</dbReference>
<dbReference type="PROSITE" id="PS00941">
    <property type="entry name" value="CARBOXYLESTERASE_B_2"/>
    <property type="match status" value="1"/>
</dbReference>
<keyword evidence="3 6" id="KW-0378">Hydrolase</keyword>
<organism evidence="9 10">
    <name type="scientific">Trichogramma kaykai</name>
    <dbReference type="NCBI Taxonomy" id="54128"/>
    <lineage>
        <taxon>Eukaryota</taxon>
        <taxon>Metazoa</taxon>
        <taxon>Ecdysozoa</taxon>
        <taxon>Arthropoda</taxon>
        <taxon>Hexapoda</taxon>
        <taxon>Insecta</taxon>
        <taxon>Pterygota</taxon>
        <taxon>Neoptera</taxon>
        <taxon>Endopterygota</taxon>
        <taxon>Hymenoptera</taxon>
        <taxon>Apocrita</taxon>
        <taxon>Proctotrupomorpha</taxon>
        <taxon>Chalcidoidea</taxon>
        <taxon>Trichogrammatidae</taxon>
        <taxon>Trichogramma</taxon>
    </lineage>
</organism>
<dbReference type="InterPro" id="IPR029058">
    <property type="entry name" value="AB_hydrolase_fold"/>
</dbReference>
<evidence type="ECO:0000256" key="4">
    <source>
        <dbReference type="ARBA" id="ARBA00023157"/>
    </source>
</evidence>
<comment type="caution">
    <text evidence="9">The sequence shown here is derived from an EMBL/GenBank/DDBJ whole genome shotgun (WGS) entry which is preliminary data.</text>
</comment>
<keyword evidence="7" id="KW-1133">Transmembrane helix</keyword>